<name>A0A1I5T2B0_9RHOB</name>
<evidence type="ECO:0000313" key="2">
    <source>
        <dbReference type="Proteomes" id="UP000199356"/>
    </source>
</evidence>
<sequence>MAENDNPEKVPPGTPGAGEEICRKCEGTGKIDGETCPECGGTGKITAPIGGA</sequence>
<proteinExistence type="predicted"/>
<reference evidence="1 2" key="1">
    <citation type="submission" date="2016-10" db="EMBL/GenBank/DDBJ databases">
        <authorList>
            <person name="de Groot N.N."/>
        </authorList>
    </citation>
    <scope>NUCLEOTIDE SEQUENCE [LARGE SCALE GENOMIC DNA]</scope>
    <source>
        <strain evidence="1 2">DSM 19547</strain>
    </source>
</reference>
<evidence type="ECO:0000313" key="1">
    <source>
        <dbReference type="EMBL" id="SFP77172.1"/>
    </source>
</evidence>
<dbReference type="SUPFAM" id="SSF57938">
    <property type="entry name" value="DnaJ/Hsp40 cysteine-rich domain"/>
    <property type="match status" value="1"/>
</dbReference>
<gene>
    <name evidence="1" type="ORF">SAMN04488047_112115</name>
</gene>
<dbReference type="Gene3D" id="6.20.20.10">
    <property type="match status" value="1"/>
</dbReference>
<accession>A0A1I5T2B0</accession>
<dbReference type="InterPro" id="IPR036410">
    <property type="entry name" value="HSP_DnaJ_Cys-rich_dom_sf"/>
</dbReference>
<dbReference type="AlphaFoldDB" id="A0A1I5T2B0"/>
<dbReference type="EMBL" id="FOXA01000012">
    <property type="protein sequence ID" value="SFP77172.1"/>
    <property type="molecule type" value="Genomic_DNA"/>
</dbReference>
<organism evidence="1 2">
    <name type="scientific">Tranquillimonas alkanivorans</name>
    <dbReference type="NCBI Taxonomy" id="441119"/>
    <lineage>
        <taxon>Bacteria</taxon>
        <taxon>Pseudomonadati</taxon>
        <taxon>Pseudomonadota</taxon>
        <taxon>Alphaproteobacteria</taxon>
        <taxon>Rhodobacterales</taxon>
        <taxon>Roseobacteraceae</taxon>
        <taxon>Tranquillimonas</taxon>
    </lineage>
</organism>
<keyword evidence="2" id="KW-1185">Reference proteome</keyword>
<dbReference type="STRING" id="441119.SAMN04488047_112115"/>
<evidence type="ECO:0008006" key="3">
    <source>
        <dbReference type="Google" id="ProtNLM"/>
    </source>
</evidence>
<dbReference type="Proteomes" id="UP000199356">
    <property type="component" value="Unassembled WGS sequence"/>
</dbReference>
<dbReference type="RefSeq" id="WP_177215171.1">
    <property type="nucleotide sequence ID" value="NZ_FOXA01000012.1"/>
</dbReference>
<protein>
    <recommendedName>
        <fullName evidence="3">Chaperone protein DnaJ</fullName>
    </recommendedName>
</protein>